<dbReference type="AlphaFoldDB" id="A0A0A9EVG8"/>
<dbReference type="EMBL" id="GBRH01193834">
    <property type="protein sequence ID" value="JAE04062.1"/>
    <property type="molecule type" value="Transcribed_RNA"/>
</dbReference>
<proteinExistence type="predicted"/>
<accession>A0A0A9EVG8</accession>
<reference evidence="2" key="1">
    <citation type="submission" date="2014-09" db="EMBL/GenBank/DDBJ databases">
        <authorList>
            <person name="Magalhaes I.L.F."/>
            <person name="Oliveira U."/>
            <person name="Santos F.R."/>
            <person name="Vidigal T.H.D.A."/>
            <person name="Brescovit A.D."/>
            <person name="Santos A.J."/>
        </authorList>
    </citation>
    <scope>NUCLEOTIDE SEQUENCE</scope>
    <source>
        <tissue evidence="2">Shoot tissue taken approximately 20 cm above the soil surface</tissue>
    </source>
</reference>
<protein>
    <submittedName>
        <fullName evidence="2">Uncharacterized protein</fullName>
    </submittedName>
</protein>
<organism evidence="2">
    <name type="scientific">Arundo donax</name>
    <name type="common">Giant reed</name>
    <name type="synonym">Donax arundinaceus</name>
    <dbReference type="NCBI Taxonomy" id="35708"/>
    <lineage>
        <taxon>Eukaryota</taxon>
        <taxon>Viridiplantae</taxon>
        <taxon>Streptophyta</taxon>
        <taxon>Embryophyta</taxon>
        <taxon>Tracheophyta</taxon>
        <taxon>Spermatophyta</taxon>
        <taxon>Magnoliopsida</taxon>
        <taxon>Liliopsida</taxon>
        <taxon>Poales</taxon>
        <taxon>Poaceae</taxon>
        <taxon>PACMAD clade</taxon>
        <taxon>Arundinoideae</taxon>
        <taxon>Arundineae</taxon>
        <taxon>Arundo</taxon>
    </lineage>
</organism>
<feature type="region of interest" description="Disordered" evidence="1">
    <location>
        <begin position="31"/>
        <end position="65"/>
    </location>
</feature>
<name>A0A0A9EVG8_ARUDO</name>
<feature type="compositionally biased region" description="Polar residues" evidence="1">
    <location>
        <begin position="54"/>
        <end position="65"/>
    </location>
</feature>
<evidence type="ECO:0000256" key="1">
    <source>
        <dbReference type="SAM" id="MobiDB-lite"/>
    </source>
</evidence>
<reference evidence="2" key="2">
    <citation type="journal article" date="2015" name="Data Brief">
        <title>Shoot transcriptome of the giant reed, Arundo donax.</title>
        <authorList>
            <person name="Barrero R.A."/>
            <person name="Guerrero F.D."/>
            <person name="Moolhuijzen P."/>
            <person name="Goolsby J.A."/>
            <person name="Tidwell J."/>
            <person name="Bellgard S.E."/>
            <person name="Bellgard M.I."/>
        </authorList>
    </citation>
    <scope>NUCLEOTIDE SEQUENCE</scope>
    <source>
        <tissue evidence="2">Shoot tissue taken approximately 20 cm above the soil surface</tissue>
    </source>
</reference>
<evidence type="ECO:0000313" key="2">
    <source>
        <dbReference type="EMBL" id="JAE04062.1"/>
    </source>
</evidence>
<sequence>MHVGCFLRLMPLVYVRIEGCNSHFVSSFPEVSDQNFSEEDVGANDEPCKKRRPTSPSSVPNDQST</sequence>